<keyword evidence="3" id="KW-1185">Reference proteome</keyword>
<gene>
    <name evidence="2" type="ORF">FVE85_6985</name>
</gene>
<accession>A0A5J4Z8H1</accession>
<evidence type="ECO:0000256" key="1">
    <source>
        <dbReference type="SAM" id="MobiDB-lite"/>
    </source>
</evidence>
<dbReference type="Proteomes" id="UP000324585">
    <property type="component" value="Unassembled WGS sequence"/>
</dbReference>
<dbReference type="AlphaFoldDB" id="A0A5J4Z8H1"/>
<feature type="region of interest" description="Disordered" evidence="1">
    <location>
        <begin position="102"/>
        <end position="123"/>
    </location>
</feature>
<dbReference type="EMBL" id="VRMN01000001">
    <property type="protein sequence ID" value="KAA8499400.1"/>
    <property type="molecule type" value="Genomic_DNA"/>
</dbReference>
<reference evidence="3" key="1">
    <citation type="journal article" date="2019" name="Nat. Commun.">
        <title>Expansion of phycobilisome linker gene families in mesophilic red algae.</title>
        <authorList>
            <person name="Lee J."/>
            <person name="Kim D."/>
            <person name="Bhattacharya D."/>
            <person name="Yoon H.S."/>
        </authorList>
    </citation>
    <scope>NUCLEOTIDE SEQUENCE [LARGE SCALE GENOMIC DNA]</scope>
    <source>
        <strain evidence="3">CCMP 1328</strain>
    </source>
</reference>
<evidence type="ECO:0000313" key="2">
    <source>
        <dbReference type="EMBL" id="KAA8499400.1"/>
    </source>
</evidence>
<organism evidence="2 3">
    <name type="scientific">Porphyridium purpureum</name>
    <name type="common">Red alga</name>
    <name type="synonym">Porphyridium cruentum</name>
    <dbReference type="NCBI Taxonomy" id="35688"/>
    <lineage>
        <taxon>Eukaryota</taxon>
        <taxon>Rhodophyta</taxon>
        <taxon>Bangiophyceae</taxon>
        <taxon>Porphyridiales</taxon>
        <taxon>Porphyridiaceae</taxon>
        <taxon>Porphyridium</taxon>
    </lineage>
</organism>
<proteinExistence type="predicted"/>
<protein>
    <submittedName>
        <fullName evidence="2">Uncharacterized protein</fullName>
    </submittedName>
</protein>
<sequence>MSPEGRSRRGSRSHSVDLRKCGSGKLLAAGTAHCGTVGVGRLALHAACAVLVPRVRRAAERMPCSTRVCSESRSAASVRRDCVMRAAVALVAWRTMLASRAARNKQAGNGQRSASSELSERLESPASEVPATGACCTASFNRQAAVLRPALFCCACSTPLSTADSCCAASAVTLGTSAAARERLGKVARDGDTVRDNAAAAGR</sequence>
<evidence type="ECO:0000313" key="3">
    <source>
        <dbReference type="Proteomes" id="UP000324585"/>
    </source>
</evidence>
<comment type="caution">
    <text evidence="2">The sequence shown here is derived from an EMBL/GenBank/DDBJ whole genome shotgun (WGS) entry which is preliminary data.</text>
</comment>
<name>A0A5J4Z8H1_PORPP</name>